<dbReference type="PROSITE" id="PS51462">
    <property type="entry name" value="NUDIX"/>
    <property type="match status" value="1"/>
</dbReference>
<dbReference type="Pfam" id="PF00293">
    <property type="entry name" value="NUDIX"/>
    <property type="match status" value="1"/>
</dbReference>
<gene>
    <name evidence="6" type="ORF">VSH64_40620</name>
</gene>
<evidence type="ECO:0000256" key="1">
    <source>
        <dbReference type="ARBA" id="ARBA00001946"/>
    </source>
</evidence>
<evidence type="ECO:0000259" key="5">
    <source>
        <dbReference type="PROSITE" id="PS51462"/>
    </source>
</evidence>
<evidence type="ECO:0000313" key="6">
    <source>
        <dbReference type="EMBL" id="WSE29060.1"/>
    </source>
</evidence>
<dbReference type="Proteomes" id="UP001330812">
    <property type="component" value="Chromosome"/>
</dbReference>
<dbReference type="PRINTS" id="PR00502">
    <property type="entry name" value="NUDIXFAMILY"/>
</dbReference>
<dbReference type="PROSITE" id="PS00893">
    <property type="entry name" value="NUDIX_BOX"/>
    <property type="match status" value="1"/>
</dbReference>
<evidence type="ECO:0000256" key="4">
    <source>
        <dbReference type="RuleBase" id="RU003476"/>
    </source>
</evidence>
<name>A0ABZ1I457_9PSEU</name>
<reference evidence="6 7" key="1">
    <citation type="journal article" date="2015" name="Int. J. Syst. Evol. Microbiol.">
        <title>Amycolatopsis rhabdoformis sp. nov., an actinomycete isolated from a tropical forest soil.</title>
        <authorList>
            <person name="Souza W.R."/>
            <person name="Silva R.E."/>
            <person name="Goodfellow M."/>
            <person name="Busarakam K."/>
            <person name="Figueiro F.S."/>
            <person name="Ferreira D."/>
            <person name="Rodrigues-Filho E."/>
            <person name="Moraes L.A.B."/>
            <person name="Zucchi T.D."/>
        </authorList>
    </citation>
    <scope>NUCLEOTIDE SEQUENCE [LARGE SCALE GENOMIC DNA]</scope>
    <source>
        <strain evidence="6 7">NCIMB 14900</strain>
    </source>
</reference>
<dbReference type="EMBL" id="CP142149">
    <property type="protein sequence ID" value="WSE29060.1"/>
    <property type="molecule type" value="Genomic_DNA"/>
</dbReference>
<feature type="domain" description="Nudix hydrolase" evidence="5">
    <location>
        <begin position="17"/>
        <end position="148"/>
    </location>
</feature>
<keyword evidence="7" id="KW-1185">Reference proteome</keyword>
<evidence type="ECO:0000313" key="7">
    <source>
        <dbReference type="Proteomes" id="UP001330812"/>
    </source>
</evidence>
<evidence type="ECO:0000256" key="3">
    <source>
        <dbReference type="ARBA" id="ARBA00022801"/>
    </source>
</evidence>
<comment type="cofactor">
    <cofactor evidence="1">
        <name>Mg(2+)</name>
        <dbReference type="ChEBI" id="CHEBI:18420"/>
    </cofactor>
</comment>
<dbReference type="Gene3D" id="3.90.79.10">
    <property type="entry name" value="Nucleoside Triphosphate Pyrophosphohydrolase"/>
    <property type="match status" value="1"/>
</dbReference>
<keyword evidence="3 4" id="KW-0378">Hydrolase</keyword>
<proteinExistence type="inferred from homology"/>
<sequence>MARIDYFDDPNAPTANSVVPSVTVVVRDDQGRVLLIHKIDNDLWALPGGGHDVGERITDTAVREVKEETGVDVKIVRLVGTYTDPRHVMAYDDGEVRQQFSLCFEGKWVDGQPREDGTETKAVRWVPPADLDRLNIHPSMRLRIDHALDAGRKSPYLG</sequence>
<dbReference type="InterPro" id="IPR020476">
    <property type="entry name" value="Nudix_hydrolase"/>
</dbReference>
<dbReference type="PANTHER" id="PTHR43046:SF16">
    <property type="entry name" value="ADP-RIBOSE PYROPHOSPHATASE YJHB-RELATED"/>
    <property type="match status" value="1"/>
</dbReference>
<comment type="similarity">
    <text evidence="2 4">Belongs to the Nudix hydrolase family.</text>
</comment>
<dbReference type="InterPro" id="IPR000086">
    <property type="entry name" value="NUDIX_hydrolase_dom"/>
</dbReference>
<dbReference type="RefSeq" id="WP_326568049.1">
    <property type="nucleotide sequence ID" value="NZ_CP142149.1"/>
</dbReference>
<evidence type="ECO:0000256" key="2">
    <source>
        <dbReference type="ARBA" id="ARBA00005582"/>
    </source>
</evidence>
<dbReference type="PANTHER" id="PTHR43046">
    <property type="entry name" value="GDP-MANNOSE MANNOSYL HYDROLASE"/>
    <property type="match status" value="1"/>
</dbReference>
<dbReference type="InterPro" id="IPR020084">
    <property type="entry name" value="NUDIX_hydrolase_CS"/>
</dbReference>
<protein>
    <submittedName>
        <fullName evidence="6">NUDIX domain-containing protein</fullName>
    </submittedName>
</protein>
<dbReference type="InterPro" id="IPR015797">
    <property type="entry name" value="NUDIX_hydrolase-like_dom_sf"/>
</dbReference>
<dbReference type="SUPFAM" id="SSF55811">
    <property type="entry name" value="Nudix"/>
    <property type="match status" value="1"/>
</dbReference>
<accession>A0ABZ1I457</accession>
<organism evidence="6 7">
    <name type="scientific">Amycolatopsis rhabdoformis</name>
    <dbReference type="NCBI Taxonomy" id="1448059"/>
    <lineage>
        <taxon>Bacteria</taxon>
        <taxon>Bacillati</taxon>
        <taxon>Actinomycetota</taxon>
        <taxon>Actinomycetes</taxon>
        <taxon>Pseudonocardiales</taxon>
        <taxon>Pseudonocardiaceae</taxon>
        <taxon>Amycolatopsis</taxon>
    </lineage>
</organism>